<dbReference type="RefSeq" id="WP_343221586.1">
    <property type="nucleotide sequence ID" value="NZ_JAENIG010000007.1"/>
</dbReference>
<feature type="binding site" evidence="8">
    <location>
        <position position="343"/>
    </location>
    <ligand>
        <name>Zn(2+)</name>
        <dbReference type="ChEBI" id="CHEBI:29105"/>
        <label>2</label>
    </ligand>
</feature>
<protein>
    <submittedName>
        <fullName evidence="10">Peptidase M42</fullName>
    </submittedName>
</protein>
<dbReference type="GO" id="GO:0046872">
    <property type="term" value="F:metal ion binding"/>
    <property type="evidence" value="ECO:0007669"/>
    <property type="project" value="UniProtKB-UniRule"/>
</dbReference>
<feature type="binding site" evidence="8">
    <location>
        <position position="72"/>
    </location>
    <ligand>
        <name>Zn(2+)</name>
        <dbReference type="ChEBI" id="CHEBI:29105"/>
        <label>1</label>
    </ligand>
</feature>
<name>A0AAE2SCW7_9BACT</name>
<feature type="active site" description="Proton acceptor" evidence="7">
    <location>
        <position position="232"/>
    </location>
</feature>
<comment type="cofactor">
    <cofactor evidence="8">
        <name>a divalent metal cation</name>
        <dbReference type="ChEBI" id="CHEBI:60240"/>
    </cofactor>
    <text evidence="8">Binds 2 divalent metal cations per subunit.</text>
</comment>
<dbReference type="GO" id="GO:0006508">
    <property type="term" value="P:proteolysis"/>
    <property type="evidence" value="ECO:0007669"/>
    <property type="project" value="UniProtKB-KW"/>
</dbReference>
<evidence type="ECO:0000256" key="2">
    <source>
        <dbReference type="ARBA" id="ARBA00022438"/>
    </source>
</evidence>
<reference evidence="10" key="1">
    <citation type="submission" date="2021-01" db="EMBL/GenBank/DDBJ databases">
        <title>Modified the classification status of verrucomicrobia.</title>
        <authorList>
            <person name="Feng X."/>
        </authorList>
    </citation>
    <scope>NUCLEOTIDE SEQUENCE</scope>
    <source>
        <strain evidence="10">5K15</strain>
    </source>
</reference>
<evidence type="ECO:0000313" key="11">
    <source>
        <dbReference type="Proteomes" id="UP000634206"/>
    </source>
</evidence>
<evidence type="ECO:0000256" key="1">
    <source>
        <dbReference type="ARBA" id="ARBA00006272"/>
    </source>
</evidence>
<dbReference type="Proteomes" id="UP000634206">
    <property type="component" value="Unassembled WGS sequence"/>
</dbReference>
<dbReference type="InterPro" id="IPR023367">
    <property type="entry name" value="Peptidase_M42_dom2"/>
</dbReference>
<dbReference type="InterPro" id="IPR008007">
    <property type="entry name" value="Peptidase_M42"/>
</dbReference>
<evidence type="ECO:0000256" key="3">
    <source>
        <dbReference type="ARBA" id="ARBA00022670"/>
    </source>
</evidence>
<evidence type="ECO:0000256" key="9">
    <source>
        <dbReference type="SAM" id="MobiDB-lite"/>
    </source>
</evidence>
<keyword evidence="11" id="KW-1185">Reference proteome</keyword>
<keyword evidence="4 8" id="KW-0479">Metal-binding</keyword>
<keyword evidence="2" id="KW-0031">Aminopeptidase</keyword>
<feature type="binding site" evidence="8">
    <location>
        <position position="199"/>
    </location>
    <ligand>
        <name>Zn(2+)</name>
        <dbReference type="ChEBI" id="CHEBI:29105"/>
        <label>1</label>
    </ligand>
</feature>
<gene>
    <name evidence="10" type="ORF">JIN83_11205</name>
</gene>
<dbReference type="PANTHER" id="PTHR32481">
    <property type="entry name" value="AMINOPEPTIDASE"/>
    <property type="match status" value="1"/>
</dbReference>
<evidence type="ECO:0000313" key="10">
    <source>
        <dbReference type="EMBL" id="MBK1855529.1"/>
    </source>
</evidence>
<evidence type="ECO:0000256" key="4">
    <source>
        <dbReference type="ARBA" id="ARBA00022723"/>
    </source>
</evidence>
<dbReference type="PANTHER" id="PTHR32481:SF7">
    <property type="entry name" value="AMINOPEPTIDASE YHFE-RELATED"/>
    <property type="match status" value="1"/>
</dbReference>
<feature type="binding site" evidence="8">
    <location>
        <position position="199"/>
    </location>
    <ligand>
        <name>Zn(2+)</name>
        <dbReference type="ChEBI" id="CHEBI:29105"/>
        <label>2</label>
    </ligand>
</feature>
<accession>A0AAE2SCW7</accession>
<dbReference type="EMBL" id="JAENIG010000007">
    <property type="protein sequence ID" value="MBK1855529.1"/>
    <property type="molecule type" value="Genomic_DNA"/>
</dbReference>
<dbReference type="SUPFAM" id="SSF53187">
    <property type="entry name" value="Zn-dependent exopeptidases"/>
    <property type="match status" value="1"/>
</dbReference>
<dbReference type="Gene3D" id="2.40.30.40">
    <property type="entry name" value="Peptidase M42, domain 2"/>
    <property type="match status" value="1"/>
</dbReference>
<evidence type="ECO:0000256" key="7">
    <source>
        <dbReference type="PIRSR" id="PIRSR001123-1"/>
    </source>
</evidence>
<dbReference type="GO" id="GO:0004177">
    <property type="term" value="F:aminopeptidase activity"/>
    <property type="evidence" value="ECO:0007669"/>
    <property type="project" value="UniProtKB-UniRule"/>
</dbReference>
<feature type="binding site" evidence="8">
    <location>
        <position position="233"/>
    </location>
    <ligand>
        <name>Zn(2+)</name>
        <dbReference type="ChEBI" id="CHEBI:29105"/>
        <label>2</label>
    </ligand>
</feature>
<keyword evidence="3" id="KW-0645">Protease</keyword>
<feature type="region of interest" description="Disordered" evidence="9">
    <location>
        <begin position="374"/>
        <end position="395"/>
    </location>
</feature>
<evidence type="ECO:0000256" key="5">
    <source>
        <dbReference type="ARBA" id="ARBA00022801"/>
    </source>
</evidence>
<keyword evidence="5" id="KW-0378">Hydrolase</keyword>
<feature type="binding site" evidence="8">
    <location>
        <position position="255"/>
    </location>
    <ligand>
        <name>Zn(2+)</name>
        <dbReference type="ChEBI" id="CHEBI:29105"/>
        <label>1</label>
    </ligand>
</feature>
<dbReference type="Pfam" id="PF05343">
    <property type="entry name" value="Peptidase_M42"/>
    <property type="match status" value="1"/>
</dbReference>
<evidence type="ECO:0000256" key="6">
    <source>
        <dbReference type="PIRNR" id="PIRNR001123"/>
    </source>
</evidence>
<dbReference type="Gene3D" id="3.40.630.10">
    <property type="entry name" value="Zn peptidases"/>
    <property type="match status" value="1"/>
</dbReference>
<dbReference type="PIRSF" id="PIRSF001123">
    <property type="entry name" value="PepA_GA"/>
    <property type="match status" value="1"/>
</dbReference>
<dbReference type="InterPro" id="IPR051464">
    <property type="entry name" value="Peptidase_M42_aminopept"/>
</dbReference>
<comment type="caution">
    <text evidence="10">The sequence shown here is derived from an EMBL/GenBank/DDBJ whole genome shotgun (WGS) entry which is preliminary data.</text>
</comment>
<organism evidence="10 11">
    <name type="scientific">Oceaniferula flava</name>
    <dbReference type="NCBI Taxonomy" id="2800421"/>
    <lineage>
        <taxon>Bacteria</taxon>
        <taxon>Pseudomonadati</taxon>
        <taxon>Verrucomicrobiota</taxon>
        <taxon>Verrucomicrobiia</taxon>
        <taxon>Verrucomicrobiales</taxon>
        <taxon>Verrucomicrobiaceae</taxon>
        <taxon>Oceaniferula</taxon>
    </lineage>
</organism>
<sequence>MPKAQFDFMREVLAAPSPIGLEAAMSYGVLKPYFEKFMPKSWGIHQFKGNAGLVVDTHPGQDDMTSVMIIGHADKIRMQVRNIDKDGKIWINTDSFLPCTLIGHEVKLFSQVPNKPGTYRTIEGGTIEALGAIHFSEPAQRTGDKGLKPEMMYLELQMHGENCKEKIEALGIRPGDPIILNRPIKRGFSDDSFYGAYLDNGLGCFVVAEIAKILAKSPLKNVRVLYTIATHEEIGRFGATAIAGELKPDILIGSDVNHDYDAAPGIAARRMNSLSMGKGFTLTNGSITSQFLNSLIEKSCQKNGIPYQIDFAGRDTGTDAMAAALAGFDSAATSIGFPIRNMHTISETGHTADVIAAIHAMVETFKDMDKMNRGKGLSREDLKNGHPRLDDAKQL</sequence>
<proteinExistence type="inferred from homology"/>
<dbReference type="AlphaFoldDB" id="A0AAE2SCW7"/>
<evidence type="ECO:0000256" key="8">
    <source>
        <dbReference type="PIRSR" id="PIRSR001123-2"/>
    </source>
</evidence>
<comment type="similarity">
    <text evidence="1 6">Belongs to the peptidase M42 family.</text>
</comment>